<dbReference type="PANTHER" id="PTHR23074:SF17">
    <property type="entry name" value="FIDGETIN-LIKE PROTEIN 1"/>
    <property type="match status" value="1"/>
</dbReference>
<name>A0A8K0PAF6_LADFU</name>
<feature type="region of interest" description="Disordered" evidence="2">
    <location>
        <begin position="132"/>
        <end position="186"/>
    </location>
</feature>
<evidence type="ECO:0000313" key="3">
    <source>
        <dbReference type="EMBL" id="KAG8237828.1"/>
    </source>
</evidence>
<feature type="compositionally biased region" description="Polar residues" evidence="2">
    <location>
        <begin position="299"/>
        <end position="323"/>
    </location>
</feature>
<dbReference type="EMBL" id="KZ309230">
    <property type="protein sequence ID" value="KAG8237828.1"/>
    <property type="molecule type" value="Genomic_DNA"/>
</dbReference>
<evidence type="ECO:0000313" key="4">
    <source>
        <dbReference type="Proteomes" id="UP000792457"/>
    </source>
</evidence>
<feature type="compositionally biased region" description="Basic and acidic residues" evidence="2">
    <location>
        <begin position="132"/>
        <end position="144"/>
    </location>
</feature>
<feature type="compositionally biased region" description="Polar residues" evidence="2">
    <location>
        <begin position="211"/>
        <end position="221"/>
    </location>
</feature>
<dbReference type="PANTHER" id="PTHR23074">
    <property type="entry name" value="AAA DOMAIN-CONTAINING"/>
    <property type="match status" value="1"/>
</dbReference>
<evidence type="ECO:0008006" key="5">
    <source>
        <dbReference type="Google" id="ProtNLM"/>
    </source>
</evidence>
<feature type="compositionally biased region" description="Low complexity" evidence="2">
    <location>
        <begin position="145"/>
        <end position="159"/>
    </location>
</feature>
<feature type="region of interest" description="Disordered" evidence="2">
    <location>
        <begin position="211"/>
        <end position="238"/>
    </location>
</feature>
<feature type="non-terminal residue" evidence="3">
    <location>
        <position position="1"/>
    </location>
</feature>
<dbReference type="Proteomes" id="UP000792457">
    <property type="component" value="Unassembled WGS sequence"/>
</dbReference>
<dbReference type="SUPFAM" id="SSF52540">
    <property type="entry name" value="P-loop containing nucleoside triphosphate hydrolases"/>
    <property type="match status" value="1"/>
</dbReference>
<dbReference type="OrthoDB" id="10251136at2759"/>
<protein>
    <recommendedName>
        <fullName evidence="5">Fidgetin-like protein 1</fullName>
    </recommendedName>
</protein>
<evidence type="ECO:0000256" key="1">
    <source>
        <dbReference type="ARBA" id="ARBA00006914"/>
    </source>
</evidence>
<dbReference type="GO" id="GO:0008568">
    <property type="term" value="F:microtubule severing ATPase activity"/>
    <property type="evidence" value="ECO:0007669"/>
    <property type="project" value="TreeGrafter"/>
</dbReference>
<gene>
    <name evidence="3" type="ORF">J437_LFUL002437</name>
</gene>
<proteinExistence type="inferred from homology"/>
<sequence>MADISDLNFLLHYQSLLFGDISQDAFEHASIRRKCMALALQASLNWSSDVLSVAIINDQLKEYGLLVDSRGPGAIDNYSASALAIALNSKNESSKWVSSFEESTPIPDSLKSIFECDCNKVTDEDVKKLLDARRENEDRRKESKINSNPSPSISFNFGNASSIGENKSGAPKGPKNIPAKHAGSGLNRPLLTDLKISKNICERVNPHQNVFTPRQKLQSGSEVLVDKTDRQHSSTNDISSRNSYGHFISAREELVGNTNMVFTYNKEYSKSESYESHMKFQLMNDKTSHNFRSFNYKQSIQNQKKWSQGGQSGASNARQFPQRNQKRLGTSRRPPINDEFVLPVRQEPGQRKEDSDGMEEDERLKGIDPKMVEMVKNEIIDNGTPVDWDDIAGLDFAKTTIQEIVVWPLLRPDIFFGLRGPPKGILLFGPPGTGKTLI</sequence>
<dbReference type="GO" id="GO:0016887">
    <property type="term" value="F:ATP hydrolysis activity"/>
    <property type="evidence" value="ECO:0007669"/>
    <property type="project" value="TreeGrafter"/>
</dbReference>
<reference evidence="3" key="1">
    <citation type="submission" date="2013-04" db="EMBL/GenBank/DDBJ databases">
        <authorList>
            <person name="Qu J."/>
            <person name="Murali S.C."/>
            <person name="Bandaranaike D."/>
            <person name="Bellair M."/>
            <person name="Blankenburg K."/>
            <person name="Chao H."/>
            <person name="Dinh H."/>
            <person name="Doddapaneni H."/>
            <person name="Downs B."/>
            <person name="Dugan-Rocha S."/>
            <person name="Elkadiri S."/>
            <person name="Gnanaolivu R.D."/>
            <person name="Hernandez B."/>
            <person name="Javaid M."/>
            <person name="Jayaseelan J.C."/>
            <person name="Lee S."/>
            <person name="Li M."/>
            <person name="Ming W."/>
            <person name="Munidasa M."/>
            <person name="Muniz J."/>
            <person name="Nguyen L."/>
            <person name="Ongeri F."/>
            <person name="Osuji N."/>
            <person name="Pu L.-L."/>
            <person name="Puazo M."/>
            <person name="Qu C."/>
            <person name="Quiroz J."/>
            <person name="Raj R."/>
            <person name="Weissenberger G."/>
            <person name="Xin Y."/>
            <person name="Zou X."/>
            <person name="Han Y."/>
            <person name="Richards S."/>
            <person name="Worley K."/>
            <person name="Muzny D."/>
            <person name="Gibbs R."/>
        </authorList>
    </citation>
    <scope>NUCLEOTIDE SEQUENCE</scope>
    <source>
        <strain evidence="3">Sampled in the wild</strain>
    </source>
</reference>
<comment type="similarity">
    <text evidence="1">Belongs to the AAA ATPase family.</text>
</comment>
<keyword evidence="4" id="KW-1185">Reference proteome</keyword>
<dbReference type="InterPro" id="IPR027417">
    <property type="entry name" value="P-loop_NTPase"/>
</dbReference>
<accession>A0A8K0PAF6</accession>
<feature type="region of interest" description="Disordered" evidence="2">
    <location>
        <begin position="299"/>
        <end position="363"/>
    </location>
</feature>
<reference evidence="3" key="2">
    <citation type="submission" date="2017-10" db="EMBL/GenBank/DDBJ databases">
        <title>Ladona fulva Genome sequencing and assembly.</title>
        <authorList>
            <person name="Murali S."/>
            <person name="Richards S."/>
            <person name="Bandaranaike D."/>
            <person name="Bellair M."/>
            <person name="Blankenburg K."/>
            <person name="Chao H."/>
            <person name="Dinh H."/>
            <person name="Doddapaneni H."/>
            <person name="Dugan-Rocha S."/>
            <person name="Elkadiri S."/>
            <person name="Gnanaolivu R."/>
            <person name="Hernandez B."/>
            <person name="Skinner E."/>
            <person name="Javaid M."/>
            <person name="Lee S."/>
            <person name="Li M."/>
            <person name="Ming W."/>
            <person name="Munidasa M."/>
            <person name="Muniz J."/>
            <person name="Nguyen L."/>
            <person name="Hughes D."/>
            <person name="Osuji N."/>
            <person name="Pu L.-L."/>
            <person name="Puazo M."/>
            <person name="Qu C."/>
            <person name="Quiroz J."/>
            <person name="Raj R."/>
            <person name="Weissenberger G."/>
            <person name="Xin Y."/>
            <person name="Zou X."/>
            <person name="Han Y."/>
            <person name="Worley K."/>
            <person name="Muzny D."/>
            <person name="Gibbs R."/>
        </authorList>
    </citation>
    <scope>NUCLEOTIDE SEQUENCE</scope>
    <source>
        <strain evidence="3">Sampled in the wild</strain>
    </source>
</reference>
<comment type="caution">
    <text evidence="3">The sequence shown here is derived from an EMBL/GenBank/DDBJ whole genome shotgun (WGS) entry which is preliminary data.</text>
</comment>
<dbReference type="InterPro" id="IPR050304">
    <property type="entry name" value="MT-severing_AAA_ATPase"/>
</dbReference>
<evidence type="ECO:0000256" key="2">
    <source>
        <dbReference type="SAM" id="MobiDB-lite"/>
    </source>
</evidence>
<dbReference type="Gene3D" id="3.40.50.300">
    <property type="entry name" value="P-loop containing nucleotide triphosphate hydrolases"/>
    <property type="match status" value="1"/>
</dbReference>
<organism evidence="3 4">
    <name type="scientific">Ladona fulva</name>
    <name type="common">Scarce chaser dragonfly</name>
    <name type="synonym">Libellula fulva</name>
    <dbReference type="NCBI Taxonomy" id="123851"/>
    <lineage>
        <taxon>Eukaryota</taxon>
        <taxon>Metazoa</taxon>
        <taxon>Ecdysozoa</taxon>
        <taxon>Arthropoda</taxon>
        <taxon>Hexapoda</taxon>
        <taxon>Insecta</taxon>
        <taxon>Pterygota</taxon>
        <taxon>Palaeoptera</taxon>
        <taxon>Odonata</taxon>
        <taxon>Epiprocta</taxon>
        <taxon>Anisoptera</taxon>
        <taxon>Libelluloidea</taxon>
        <taxon>Libellulidae</taxon>
        <taxon>Ladona</taxon>
    </lineage>
</organism>
<dbReference type="AlphaFoldDB" id="A0A8K0PAF6"/>